<protein>
    <submittedName>
        <fullName evidence="1">Uncharacterized protein</fullName>
    </submittedName>
</protein>
<proteinExistence type="predicted"/>
<accession>A0ABR1MUQ5</accession>
<name>A0ABR1MUQ5_9PEZI</name>
<keyword evidence="2" id="KW-1185">Reference proteome</keyword>
<dbReference type="EMBL" id="JBBPDW010000001">
    <property type="protein sequence ID" value="KAK7556952.1"/>
    <property type="molecule type" value="Genomic_DNA"/>
</dbReference>
<reference evidence="1 2" key="1">
    <citation type="submission" date="2024-04" db="EMBL/GenBank/DDBJ databases">
        <title>Phyllosticta paracitricarpa is synonymous to the EU quarantine fungus P. citricarpa based on phylogenomic analyses.</title>
        <authorList>
            <consortium name="Lawrence Berkeley National Laboratory"/>
            <person name="Van Ingen-Buijs V.A."/>
            <person name="Van Westerhoven A.C."/>
            <person name="Haridas S."/>
            <person name="Skiadas P."/>
            <person name="Martin F."/>
            <person name="Groenewald J.Z."/>
            <person name="Crous P.W."/>
            <person name="Seidl M.F."/>
        </authorList>
    </citation>
    <scope>NUCLEOTIDE SEQUENCE [LARGE SCALE GENOMIC DNA]</scope>
    <source>
        <strain evidence="1 2">CBS 122670</strain>
    </source>
</reference>
<evidence type="ECO:0000313" key="1">
    <source>
        <dbReference type="EMBL" id="KAK7556952.1"/>
    </source>
</evidence>
<comment type="caution">
    <text evidence="1">The sequence shown here is derived from an EMBL/GenBank/DDBJ whole genome shotgun (WGS) entry which is preliminary data.</text>
</comment>
<gene>
    <name evidence="1" type="ORF">IWX46DRAFT_25426</name>
</gene>
<dbReference type="Proteomes" id="UP001365128">
    <property type="component" value="Unassembled WGS sequence"/>
</dbReference>
<sequence>MALAPARLPLPLAAVQELPQTGSDTAGWGDAEACRNAGKHHFMLHLTTHCRCTFNATPVSSAALPDSRCFCLSSTYFSFSCSASTAPATSTQAPSPISHLHLHSVSAVPCAIGALKCKEPLAESKQFIDHARNGQAILSTEERGRIAAGEAIETIARKFLSQAQVSFRAISSKRKGRHHIAPFQPPSPSGCLPVSLHTHTHANASIARGVIMAAVVGKNSISSR</sequence>
<organism evidence="1 2">
    <name type="scientific">Phyllosticta citricarpa</name>
    <dbReference type="NCBI Taxonomy" id="55181"/>
    <lineage>
        <taxon>Eukaryota</taxon>
        <taxon>Fungi</taxon>
        <taxon>Dikarya</taxon>
        <taxon>Ascomycota</taxon>
        <taxon>Pezizomycotina</taxon>
        <taxon>Dothideomycetes</taxon>
        <taxon>Dothideomycetes incertae sedis</taxon>
        <taxon>Botryosphaeriales</taxon>
        <taxon>Phyllostictaceae</taxon>
        <taxon>Phyllosticta</taxon>
    </lineage>
</organism>
<evidence type="ECO:0000313" key="2">
    <source>
        <dbReference type="Proteomes" id="UP001365128"/>
    </source>
</evidence>